<dbReference type="AlphaFoldDB" id="R7RVV1"/>
<dbReference type="InterPro" id="IPR036291">
    <property type="entry name" value="NAD(P)-bd_dom_sf"/>
</dbReference>
<keyword evidence="2" id="KW-0521">NADP</keyword>
<dbReference type="OMA" id="CRDINTH"/>
<dbReference type="eggNOG" id="KOG4169">
    <property type="taxonomic scope" value="Eukaryota"/>
</dbReference>
<dbReference type="PRINTS" id="PR00081">
    <property type="entry name" value="GDHRDH"/>
</dbReference>
<dbReference type="PROSITE" id="PS00061">
    <property type="entry name" value="ADH_SHORT"/>
    <property type="match status" value="1"/>
</dbReference>
<dbReference type="PANTHER" id="PTHR44229:SF4">
    <property type="entry name" value="15-HYDROXYPROSTAGLANDIN DEHYDROGENASE [NAD(+)]"/>
    <property type="match status" value="1"/>
</dbReference>
<dbReference type="RefSeq" id="XP_007311567.1">
    <property type="nucleotide sequence ID" value="XM_007311505.1"/>
</dbReference>
<dbReference type="GO" id="GO:0016616">
    <property type="term" value="F:oxidoreductase activity, acting on the CH-OH group of donors, NAD or NADP as acceptor"/>
    <property type="evidence" value="ECO:0007669"/>
    <property type="project" value="TreeGrafter"/>
</dbReference>
<dbReference type="GeneID" id="18806564"/>
<evidence type="ECO:0000313" key="6">
    <source>
        <dbReference type="Proteomes" id="UP000053927"/>
    </source>
</evidence>
<organism evidence="5 6">
    <name type="scientific">Stereum hirsutum (strain FP-91666)</name>
    <name type="common">White-rot fungus</name>
    <dbReference type="NCBI Taxonomy" id="721885"/>
    <lineage>
        <taxon>Eukaryota</taxon>
        <taxon>Fungi</taxon>
        <taxon>Dikarya</taxon>
        <taxon>Basidiomycota</taxon>
        <taxon>Agaricomycotina</taxon>
        <taxon>Agaricomycetes</taxon>
        <taxon>Russulales</taxon>
        <taxon>Stereaceae</taxon>
        <taxon>Stereum</taxon>
    </lineage>
</organism>
<dbReference type="Pfam" id="PF00106">
    <property type="entry name" value="adh_short"/>
    <property type="match status" value="1"/>
</dbReference>
<keyword evidence="6" id="KW-1185">Reference proteome</keyword>
<dbReference type="EMBL" id="JH687406">
    <property type="protein sequence ID" value="EIM79319.1"/>
    <property type="molecule type" value="Genomic_DNA"/>
</dbReference>
<dbReference type="KEGG" id="shs:STEHIDRAFT_69683"/>
<sequence length="204" mass="21794">MAIKKGEVAFITGAASGHGRVVIVDLNEDAGKAYAEELNKKAGSAVAISAKADTTKFEEQLAAYELAKEKFGRIDYVFANAGIAELPWLTPGPARSVSDALSQPITPPNLATVNIDLIGQLNTAALALQIFERQEKNELGLRGKLILTASVFGYYPCASMPMYATAKAGIVNFMRSAAVFFKARDVTVNCSMCYIPPLSLRSGQ</sequence>
<evidence type="ECO:0000313" key="5">
    <source>
        <dbReference type="EMBL" id="EIM79319.1"/>
    </source>
</evidence>
<comment type="similarity">
    <text evidence="1 4">Belongs to the short-chain dehydrogenases/reductases (SDR) family.</text>
</comment>
<dbReference type="OrthoDB" id="5371740at2759"/>
<evidence type="ECO:0000256" key="3">
    <source>
        <dbReference type="ARBA" id="ARBA00023002"/>
    </source>
</evidence>
<evidence type="ECO:0000256" key="4">
    <source>
        <dbReference type="RuleBase" id="RU000363"/>
    </source>
</evidence>
<protein>
    <submittedName>
        <fullName evidence="5">NAD-P-binding protein</fullName>
    </submittedName>
</protein>
<dbReference type="Gene3D" id="3.40.50.720">
    <property type="entry name" value="NAD(P)-binding Rossmann-like Domain"/>
    <property type="match status" value="1"/>
</dbReference>
<dbReference type="SUPFAM" id="SSF51735">
    <property type="entry name" value="NAD(P)-binding Rossmann-fold domains"/>
    <property type="match status" value="1"/>
</dbReference>
<reference evidence="6" key="1">
    <citation type="journal article" date="2012" name="Science">
        <title>The Paleozoic origin of enzymatic lignin decomposition reconstructed from 31 fungal genomes.</title>
        <authorList>
            <person name="Floudas D."/>
            <person name="Binder M."/>
            <person name="Riley R."/>
            <person name="Barry K."/>
            <person name="Blanchette R.A."/>
            <person name="Henrissat B."/>
            <person name="Martinez A.T."/>
            <person name="Otillar R."/>
            <person name="Spatafora J.W."/>
            <person name="Yadav J.S."/>
            <person name="Aerts A."/>
            <person name="Benoit I."/>
            <person name="Boyd A."/>
            <person name="Carlson A."/>
            <person name="Copeland A."/>
            <person name="Coutinho P.M."/>
            <person name="de Vries R.P."/>
            <person name="Ferreira P."/>
            <person name="Findley K."/>
            <person name="Foster B."/>
            <person name="Gaskell J."/>
            <person name="Glotzer D."/>
            <person name="Gorecki P."/>
            <person name="Heitman J."/>
            <person name="Hesse C."/>
            <person name="Hori C."/>
            <person name="Igarashi K."/>
            <person name="Jurgens J.A."/>
            <person name="Kallen N."/>
            <person name="Kersten P."/>
            <person name="Kohler A."/>
            <person name="Kuees U."/>
            <person name="Kumar T.K.A."/>
            <person name="Kuo A."/>
            <person name="LaButti K."/>
            <person name="Larrondo L.F."/>
            <person name="Lindquist E."/>
            <person name="Ling A."/>
            <person name="Lombard V."/>
            <person name="Lucas S."/>
            <person name="Lundell T."/>
            <person name="Martin R."/>
            <person name="McLaughlin D.J."/>
            <person name="Morgenstern I."/>
            <person name="Morin E."/>
            <person name="Murat C."/>
            <person name="Nagy L.G."/>
            <person name="Nolan M."/>
            <person name="Ohm R.A."/>
            <person name="Patyshakuliyeva A."/>
            <person name="Rokas A."/>
            <person name="Ruiz-Duenas F.J."/>
            <person name="Sabat G."/>
            <person name="Salamov A."/>
            <person name="Samejima M."/>
            <person name="Schmutz J."/>
            <person name="Slot J.C."/>
            <person name="St John F."/>
            <person name="Stenlid J."/>
            <person name="Sun H."/>
            <person name="Sun S."/>
            <person name="Syed K."/>
            <person name="Tsang A."/>
            <person name="Wiebenga A."/>
            <person name="Young D."/>
            <person name="Pisabarro A."/>
            <person name="Eastwood D.C."/>
            <person name="Martin F."/>
            <person name="Cullen D."/>
            <person name="Grigoriev I.V."/>
            <person name="Hibbett D.S."/>
        </authorList>
    </citation>
    <scope>NUCLEOTIDE SEQUENCE [LARGE SCALE GENOMIC DNA]</scope>
    <source>
        <strain evidence="6">FP-91666</strain>
    </source>
</reference>
<name>R7RVV1_STEHR</name>
<dbReference type="PRINTS" id="PR00080">
    <property type="entry name" value="SDRFAMILY"/>
</dbReference>
<dbReference type="InterPro" id="IPR020904">
    <property type="entry name" value="Sc_DH/Rdtase_CS"/>
</dbReference>
<keyword evidence="3" id="KW-0560">Oxidoreductase</keyword>
<dbReference type="Proteomes" id="UP000053927">
    <property type="component" value="Unassembled WGS sequence"/>
</dbReference>
<accession>R7RVV1</accession>
<dbReference type="PANTHER" id="PTHR44229">
    <property type="entry name" value="15-HYDROXYPROSTAGLANDIN DEHYDROGENASE [NAD(+)]"/>
    <property type="match status" value="1"/>
</dbReference>
<evidence type="ECO:0000256" key="2">
    <source>
        <dbReference type="ARBA" id="ARBA00022857"/>
    </source>
</evidence>
<evidence type="ECO:0000256" key="1">
    <source>
        <dbReference type="ARBA" id="ARBA00006484"/>
    </source>
</evidence>
<gene>
    <name evidence="5" type="ORF">STEHIDRAFT_69683</name>
</gene>
<dbReference type="GO" id="GO:0005737">
    <property type="term" value="C:cytoplasm"/>
    <property type="evidence" value="ECO:0007669"/>
    <property type="project" value="TreeGrafter"/>
</dbReference>
<dbReference type="InterPro" id="IPR002347">
    <property type="entry name" value="SDR_fam"/>
</dbReference>
<proteinExistence type="inferred from homology"/>